<dbReference type="InterPro" id="IPR025733">
    <property type="entry name" value="PAPs_C"/>
</dbReference>
<dbReference type="InterPro" id="IPR015914">
    <property type="entry name" value="PAPs_N"/>
</dbReference>
<keyword evidence="3" id="KW-0378">Hydrolase</keyword>
<evidence type="ECO:0000256" key="1">
    <source>
        <dbReference type="ARBA" id="ARBA00022729"/>
    </source>
</evidence>
<dbReference type="InterPro" id="IPR008963">
    <property type="entry name" value="Purple_acid_Pase-like_N"/>
</dbReference>
<feature type="domain" description="Purple acid phosphatase C-terminal" evidence="6">
    <location>
        <begin position="369"/>
        <end position="429"/>
    </location>
</feature>
<dbReference type="GO" id="GO:0003993">
    <property type="term" value="F:acid phosphatase activity"/>
    <property type="evidence" value="ECO:0007669"/>
    <property type="project" value="UniProtKB-EC"/>
</dbReference>
<dbReference type="InterPro" id="IPR041792">
    <property type="entry name" value="MPP_PAP"/>
</dbReference>
<dbReference type="Pfam" id="PF00149">
    <property type="entry name" value="Metallophos"/>
    <property type="match status" value="1"/>
</dbReference>
<evidence type="ECO:0000259" key="5">
    <source>
        <dbReference type="Pfam" id="PF00149"/>
    </source>
</evidence>
<evidence type="ECO:0000313" key="9">
    <source>
        <dbReference type="Proteomes" id="UP000187209"/>
    </source>
</evidence>
<organism evidence="8 9">
    <name type="scientific">Stentor coeruleus</name>
    <dbReference type="NCBI Taxonomy" id="5963"/>
    <lineage>
        <taxon>Eukaryota</taxon>
        <taxon>Sar</taxon>
        <taxon>Alveolata</taxon>
        <taxon>Ciliophora</taxon>
        <taxon>Postciliodesmatophora</taxon>
        <taxon>Heterotrichea</taxon>
        <taxon>Heterotrichida</taxon>
        <taxon>Stentoridae</taxon>
        <taxon>Stentor</taxon>
    </lineage>
</organism>
<feature type="domain" description="Purple acid phosphatase N-terminal" evidence="7">
    <location>
        <begin position="20"/>
        <end position="122"/>
    </location>
</feature>
<accession>A0A1R2BEM0</accession>
<dbReference type="EC" id="3.1.3.2" evidence="3"/>
<feature type="chain" id="PRO_5012616273" description="Purple acid phosphatase" evidence="4">
    <location>
        <begin position="16"/>
        <end position="438"/>
    </location>
</feature>
<proteinExistence type="inferred from homology"/>
<evidence type="ECO:0000259" key="7">
    <source>
        <dbReference type="Pfam" id="PF16656"/>
    </source>
</evidence>
<dbReference type="OrthoDB" id="288523at2759"/>
<dbReference type="AlphaFoldDB" id="A0A1R2BEM0"/>
<dbReference type="InterPro" id="IPR004843">
    <property type="entry name" value="Calcineurin-like_PHP"/>
</dbReference>
<evidence type="ECO:0000256" key="3">
    <source>
        <dbReference type="RuleBase" id="RU361203"/>
    </source>
</evidence>
<evidence type="ECO:0000259" key="6">
    <source>
        <dbReference type="Pfam" id="PF14008"/>
    </source>
</evidence>
<comment type="catalytic activity">
    <reaction evidence="3">
        <text>a phosphate monoester + H2O = an alcohol + phosphate</text>
        <dbReference type="Rhea" id="RHEA:15017"/>
        <dbReference type="ChEBI" id="CHEBI:15377"/>
        <dbReference type="ChEBI" id="CHEBI:30879"/>
        <dbReference type="ChEBI" id="CHEBI:43474"/>
        <dbReference type="ChEBI" id="CHEBI:67140"/>
        <dbReference type="EC" id="3.1.3.2"/>
    </reaction>
</comment>
<dbReference type="Gene3D" id="2.60.40.380">
    <property type="entry name" value="Purple acid phosphatase-like, N-terminal"/>
    <property type="match status" value="1"/>
</dbReference>
<dbReference type="PANTHER" id="PTHR45867">
    <property type="entry name" value="PURPLE ACID PHOSPHATASE"/>
    <property type="match status" value="1"/>
</dbReference>
<evidence type="ECO:0000313" key="8">
    <source>
        <dbReference type="EMBL" id="OMJ75140.1"/>
    </source>
</evidence>
<name>A0A1R2BEM0_9CILI</name>
<feature type="signal peptide" evidence="4">
    <location>
        <begin position="1"/>
        <end position="15"/>
    </location>
</feature>
<dbReference type="Pfam" id="PF14008">
    <property type="entry name" value="Metallophos_C"/>
    <property type="match status" value="1"/>
</dbReference>
<dbReference type="Proteomes" id="UP000187209">
    <property type="component" value="Unassembled WGS sequence"/>
</dbReference>
<keyword evidence="2" id="KW-0325">Glycoprotein</keyword>
<dbReference type="CDD" id="cd00839">
    <property type="entry name" value="MPP_PAPs"/>
    <property type="match status" value="1"/>
</dbReference>
<dbReference type="GO" id="GO:0046872">
    <property type="term" value="F:metal ion binding"/>
    <property type="evidence" value="ECO:0007669"/>
    <property type="project" value="InterPro"/>
</dbReference>
<dbReference type="SUPFAM" id="SSF49363">
    <property type="entry name" value="Purple acid phosphatase, N-terminal domain"/>
    <property type="match status" value="1"/>
</dbReference>
<keyword evidence="1 4" id="KW-0732">Signal</keyword>
<gene>
    <name evidence="8" type="ORF">SteCoe_25799</name>
</gene>
<dbReference type="InterPro" id="IPR029052">
    <property type="entry name" value="Metallo-depent_PP-like"/>
</dbReference>
<evidence type="ECO:0000256" key="2">
    <source>
        <dbReference type="ARBA" id="ARBA00023180"/>
    </source>
</evidence>
<feature type="domain" description="Calcineurin-like phosphoesterase" evidence="5">
    <location>
        <begin position="134"/>
        <end position="342"/>
    </location>
</feature>
<dbReference type="EMBL" id="MPUH01000708">
    <property type="protein sequence ID" value="OMJ75140.1"/>
    <property type="molecule type" value="Genomic_DNA"/>
</dbReference>
<protein>
    <recommendedName>
        <fullName evidence="3">Purple acid phosphatase</fullName>
        <ecNumber evidence="3">3.1.3.2</ecNumber>
    </recommendedName>
</protein>
<reference evidence="8 9" key="1">
    <citation type="submission" date="2016-11" db="EMBL/GenBank/DDBJ databases">
        <title>The macronuclear genome of Stentor coeruleus: a giant cell with tiny introns.</title>
        <authorList>
            <person name="Slabodnick M."/>
            <person name="Ruby J.G."/>
            <person name="Reiff S.B."/>
            <person name="Swart E.C."/>
            <person name="Gosai S."/>
            <person name="Prabakaran S."/>
            <person name="Witkowska E."/>
            <person name="Larue G.E."/>
            <person name="Fisher S."/>
            <person name="Freeman R.M."/>
            <person name="Gunawardena J."/>
            <person name="Chu W."/>
            <person name="Stover N.A."/>
            <person name="Gregory B.D."/>
            <person name="Nowacki M."/>
            <person name="Derisi J."/>
            <person name="Roy S.W."/>
            <person name="Marshall W.F."/>
            <person name="Sood P."/>
        </authorList>
    </citation>
    <scope>NUCLEOTIDE SEQUENCE [LARGE SCALE GENOMIC DNA]</scope>
    <source>
        <strain evidence="8">WM001</strain>
    </source>
</reference>
<dbReference type="SUPFAM" id="SSF56300">
    <property type="entry name" value="Metallo-dependent phosphatases"/>
    <property type="match status" value="1"/>
</dbReference>
<sequence length="438" mass="50646">MTWRLLFICMASVSADLYFPDQVHIALDFQETGMRVTWASEHPSYGASVQYTPVTSPNQQVSNFAYSSLGSWVTFPNLSNPKILVRHLSTCTAVMSGLIPGNFYKYRVGSDLYGWSQHFAFKARKNFTETPEARLLIYGDFGVGIETAATMSRLIQETEDYDYDAIIHDGDFAYDMPDNQGELGDDFMRQIEPIASKIPYMVAQGNHENENYSPHYYYRFNMPSTSKNLWYSYNLGKAHFLAYSSEFMFENYTDFLSQQQVFIENDLSTYNRTQYPWLIVYSHRPLYCSANWSTTYQLNSAPYIQRHNKDCLQDAVTVRNAFEDLWYNYKVDFVINAHVHAYERLAPAYKNQSVPCEYQDQNTCIGAKAPAYIVTGTPGNQESYAPISPTPLPFSMAQDSQWGFSRLTVINETHIYWEQIRSVTKEVSDWFWLIKSKN</sequence>
<keyword evidence="9" id="KW-1185">Reference proteome</keyword>
<comment type="caution">
    <text evidence="8">The sequence shown here is derived from an EMBL/GenBank/DDBJ whole genome shotgun (WGS) entry which is preliminary data.</text>
</comment>
<evidence type="ECO:0000256" key="4">
    <source>
        <dbReference type="SAM" id="SignalP"/>
    </source>
</evidence>
<dbReference type="Gene3D" id="3.60.21.10">
    <property type="match status" value="1"/>
</dbReference>
<dbReference type="Pfam" id="PF16656">
    <property type="entry name" value="Pur_ac_phosph_N"/>
    <property type="match status" value="1"/>
</dbReference>
<dbReference type="PANTHER" id="PTHR45867:SF10">
    <property type="entry name" value="PURPLE ACID PHOSPHATASE"/>
    <property type="match status" value="1"/>
</dbReference>
<comment type="similarity">
    <text evidence="3">Belongs to the metallophosphoesterase superfamily. Purple acid phosphatase family.</text>
</comment>